<dbReference type="Pfam" id="PF13561">
    <property type="entry name" value="adh_short_C2"/>
    <property type="match status" value="1"/>
</dbReference>
<dbReference type="FunFam" id="3.40.50.720:FF:000084">
    <property type="entry name" value="Short-chain dehydrogenase reductase"/>
    <property type="match status" value="1"/>
</dbReference>
<comment type="similarity">
    <text evidence="2">Belongs to the short-chain dehydrogenases/reductases (SDR) family.</text>
</comment>
<organism evidence="8 9">
    <name type="scientific">Mycolicibacterium wolinskyi</name>
    <dbReference type="NCBI Taxonomy" id="59750"/>
    <lineage>
        <taxon>Bacteria</taxon>
        <taxon>Bacillati</taxon>
        <taxon>Actinomycetota</taxon>
        <taxon>Actinomycetes</taxon>
        <taxon>Mycobacteriales</taxon>
        <taxon>Mycobacteriaceae</taxon>
        <taxon>Mycolicibacterium</taxon>
    </lineage>
</organism>
<comment type="subcellular location">
    <subcellularLocation>
        <location evidence="1">Secreted</location>
        <location evidence="1">Cell wall</location>
    </subcellularLocation>
</comment>
<dbReference type="STRING" id="59750.AWC31_19275"/>
<dbReference type="EMBL" id="LGTW01000005">
    <property type="protein sequence ID" value="KWX24429.1"/>
    <property type="molecule type" value="Genomic_DNA"/>
</dbReference>
<dbReference type="InterPro" id="IPR036291">
    <property type="entry name" value="NAD(P)-bd_dom_sf"/>
</dbReference>
<dbReference type="InterPro" id="IPR050259">
    <property type="entry name" value="SDR"/>
</dbReference>
<dbReference type="Gene3D" id="3.40.50.720">
    <property type="entry name" value="NAD(P)-binding Rossmann-like Domain"/>
    <property type="match status" value="1"/>
</dbReference>
<evidence type="ECO:0000259" key="7">
    <source>
        <dbReference type="SMART" id="SM00822"/>
    </source>
</evidence>
<dbReference type="InterPro" id="IPR002347">
    <property type="entry name" value="SDR_fam"/>
</dbReference>
<dbReference type="RefSeq" id="WP_067847783.1">
    <property type="nucleotide sequence ID" value="NZ_LGTW01000005.1"/>
</dbReference>
<protein>
    <recommendedName>
        <fullName evidence="5">3-oxoacyl-[acyl-carrier-protein] reductase MabA</fullName>
    </recommendedName>
</protein>
<comment type="caution">
    <text evidence="8">The sequence shown here is derived from an EMBL/GenBank/DDBJ whole genome shotgun (WGS) entry which is preliminary data.</text>
</comment>
<feature type="domain" description="Ketoreductase" evidence="7">
    <location>
        <begin position="10"/>
        <end position="202"/>
    </location>
</feature>
<dbReference type="SUPFAM" id="SSF51735">
    <property type="entry name" value="NAD(P)-binding Rossmann-fold domains"/>
    <property type="match status" value="1"/>
</dbReference>
<evidence type="ECO:0000256" key="2">
    <source>
        <dbReference type="ARBA" id="ARBA00006484"/>
    </source>
</evidence>
<dbReference type="PATRIC" id="fig|59750.3.peg.6191"/>
<dbReference type="AlphaFoldDB" id="A0A132PQ25"/>
<sequence length="261" mass="26618">MRTYFDLTGRSALVTGAGAGIGAAVSEALAAAGAAVLVTDISGDAAARVAERINAAVGDGKFSTAGGKADSAPLDVSDRDAAVAATERAAGLGEGKLHILVNNAGVTSPAMFPKLTDETFRLTFDIHVMGTFHVTQAALPHIPTDGTGRVINVTSSAGITGTLGQVNYSAAKAGLIGFTKSLARELAPKNIMVNALAPLAATPMTETIRTNEKFAANMMNRIPLKRWAEADEVAGAFVFLASDAASYITGQVLPVDGGMVM</sequence>
<keyword evidence="3" id="KW-0964">Secreted</keyword>
<dbReference type="PRINTS" id="PR00081">
    <property type="entry name" value="GDHRDH"/>
</dbReference>
<dbReference type="PRINTS" id="PR00080">
    <property type="entry name" value="SDRFAMILY"/>
</dbReference>
<reference evidence="8 9" key="1">
    <citation type="submission" date="2015-07" db="EMBL/GenBank/DDBJ databases">
        <title>A draft genome sequence of Mycobacterium wolinskyi.</title>
        <authorList>
            <person name="de Man T.J."/>
            <person name="Perry K.A."/>
            <person name="Coulliette A.D."/>
            <person name="Jensen B."/>
            <person name="Toney N.C."/>
            <person name="Limbago B.M."/>
            <person name="Noble-Wang J."/>
        </authorList>
    </citation>
    <scope>NUCLEOTIDE SEQUENCE [LARGE SCALE GENOMIC DNA]</scope>
    <source>
        <strain evidence="8 9">CDC_01</strain>
    </source>
</reference>
<evidence type="ECO:0000313" key="8">
    <source>
        <dbReference type="EMBL" id="KWX24429.1"/>
    </source>
</evidence>
<dbReference type="InterPro" id="IPR057326">
    <property type="entry name" value="KR_dom"/>
</dbReference>
<dbReference type="SMART" id="SM00822">
    <property type="entry name" value="PKS_KR"/>
    <property type="match status" value="1"/>
</dbReference>
<comment type="catalytic activity">
    <reaction evidence="6">
        <text>a (3R)-hydroxyacyl-[ACP] + NADP(+) = a 3-oxoacyl-[ACP] + NADPH + H(+)</text>
        <dbReference type="Rhea" id="RHEA:17397"/>
        <dbReference type="Rhea" id="RHEA-COMP:9916"/>
        <dbReference type="Rhea" id="RHEA-COMP:9945"/>
        <dbReference type="ChEBI" id="CHEBI:15378"/>
        <dbReference type="ChEBI" id="CHEBI:57783"/>
        <dbReference type="ChEBI" id="CHEBI:58349"/>
        <dbReference type="ChEBI" id="CHEBI:78776"/>
        <dbReference type="ChEBI" id="CHEBI:78827"/>
        <dbReference type="EC" id="1.1.1.100"/>
    </reaction>
    <physiologicalReaction direction="right-to-left" evidence="6">
        <dbReference type="Rhea" id="RHEA:17399"/>
    </physiologicalReaction>
</comment>
<evidence type="ECO:0000256" key="6">
    <source>
        <dbReference type="ARBA" id="ARBA00047400"/>
    </source>
</evidence>
<proteinExistence type="inferred from homology"/>
<evidence type="ECO:0000313" key="9">
    <source>
        <dbReference type="Proteomes" id="UP000070612"/>
    </source>
</evidence>
<name>A0A132PQ25_9MYCO</name>
<evidence type="ECO:0000256" key="3">
    <source>
        <dbReference type="ARBA" id="ARBA00022512"/>
    </source>
</evidence>
<evidence type="ECO:0000256" key="1">
    <source>
        <dbReference type="ARBA" id="ARBA00004191"/>
    </source>
</evidence>
<evidence type="ECO:0000256" key="5">
    <source>
        <dbReference type="ARBA" id="ARBA00040781"/>
    </source>
</evidence>
<dbReference type="PANTHER" id="PTHR42879">
    <property type="entry name" value="3-OXOACYL-(ACYL-CARRIER-PROTEIN) REDUCTASE"/>
    <property type="match status" value="1"/>
</dbReference>
<gene>
    <name evidence="8" type="ORF">AFM11_10760</name>
</gene>
<dbReference type="PANTHER" id="PTHR42879:SF2">
    <property type="entry name" value="3-OXOACYL-[ACYL-CARRIER-PROTEIN] REDUCTASE FABG"/>
    <property type="match status" value="1"/>
</dbReference>
<keyword evidence="3" id="KW-0134">Cell wall</keyword>
<keyword evidence="9" id="KW-1185">Reference proteome</keyword>
<dbReference type="GO" id="GO:0032787">
    <property type="term" value="P:monocarboxylic acid metabolic process"/>
    <property type="evidence" value="ECO:0007669"/>
    <property type="project" value="UniProtKB-ARBA"/>
</dbReference>
<evidence type="ECO:0000256" key="4">
    <source>
        <dbReference type="ARBA" id="ARBA00023002"/>
    </source>
</evidence>
<keyword evidence="4" id="KW-0560">Oxidoreductase</keyword>
<dbReference type="PROSITE" id="PS00061">
    <property type="entry name" value="ADH_SHORT"/>
    <property type="match status" value="1"/>
</dbReference>
<dbReference type="Proteomes" id="UP000070612">
    <property type="component" value="Unassembled WGS sequence"/>
</dbReference>
<dbReference type="InterPro" id="IPR020904">
    <property type="entry name" value="Sc_DH/Rdtase_CS"/>
</dbReference>
<dbReference type="GO" id="GO:0004316">
    <property type="term" value="F:3-oxoacyl-[acyl-carrier-protein] reductase (NADPH) activity"/>
    <property type="evidence" value="ECO:0007669"/>
    <property type="project" value="UniProtKB-EC"/>
</dbReference>
<accession>A0A132PQ25</accession>